<dbReference type="GO" id="GO:0016791">
    <property type="term" value="F:phosphatase activity"/>
    <property type="evidence" value="ECO:0007669"/>
    <property type="project" value="UniProtKB-ARBA"/>
</dbReference>
<proteinExistence type="predicted"/>
<dbReference type="NCBIfam" id="TIGR01484">
    <property type="entry name" value="HAD-SF-IIB"/>
    <property type="match status" value="1"/>
</dbReference>
<dbReference type="Gene3D" id="3.40.50.1000">
    <property type="entry name" value="HAD superfamily/HAD-like"/>
    <property type="match status" value="1"/>
</dbReference>
<dbReference type="SFLD" id="SFLDG01140">
    <property type="entry name" value="C2.B:_Phosphomannomutase_and_P"/>
    <property type="match status" value="1"/>
</dbReference>
<organism evidence="1 2">
    <name type="scientific">Paenibacillus lutrae</name>
    <dbReference type="NCBI Taxonomy" id="2078573"/>
    <lineage>
        <taxon>Bacteria</taxon>
        <taxon>Bacillati</taxon>
        <taxon>Bacillota</taxon>
        <taxon>Bacilli</taxon>
        <taxon>Bacillales</taxon>
        <taxon>Paenibacillaceae</taxon>
        <taxon>Paenibacillus</taxon>
    </lineage>
</organism>
<dbReference type="OrthoDB" id="9806027at2"/>
<dbReference type="GO" id="GO:0000287">
    <property type="term" value="F:magnesium ion binding"/>
    <property type="evidence" value="ECO:0007669"/>
    <property type="project" value="TreeGrafter"/>
</dbReference>
<protein>
    <submittedName>
        <fullName evidence="1">Cof-type HAD-IIB family hydrolase</fullName>
    </submittedName>
</protein>
<evidence type="ECO:0000313" key="1">
    <source>
        <dbReference type="EMBL" id="MVP00270.1"/>
    </source>
</evidence>
<dbReference type="PANTHER" id="PTHR10000">
    <property type="entry name" value="PHOSPHOSERINE PHOSPHATASE"/>
    <property type="match status" value="1"/>
</dbReference>
<evidence type="ECO:0000313" key="2">
    <source>
        <dbReference type="Proteomes" id="UP000490800"/>
    </source>
</evidence>
<dbReference type="InterPro" id="IPR023214">
    <property type="entry name" value="HAD_sf"/>
</dbReference>
<dbReference type="EMBL" id="RHLK01000006">
    <property type="protein sequence ID" value="MVP00270.1"/>
    <property type="molecule type" value="Genomic_DNA"/>
</dbReference>
<dbReference type="AlphaFoldDB" id="A0A7X3FIH5"/>
<dbReference type="PANTHER" id="PTHR10000:SF8">
    <property type="entry name" value="HAD SUPERFAMILY HYDROLASE-LIKE, TYPE 3"/>
    <property type="match status" value="1"/>
</dbReference>
<comment type="caution">
    <text evidence="1">The sequence shown here is derived from an EMBL/GenBank/DDBJ whole genome shotgun (WGS) entry which is preliminary data.</text>
</comment>
<dbReference type="GO" id="GO:0005829">
    <property type="term" value="C:cytosol"/>
    <property type="evidence" value="ECO:0007669"/>
    <property type="project" value="TreeGrafter"/>
</dbReference>
<gene>
    <name evidence="1" type="ORF">EDM21_12190</name>
</gene>
<keyword evidence="1" id="KW-0378">Hydrolase</keyword>
<dbReference type="InterPro" id="IPR036412">
    <property type="entry name" value="HAD-like_sf"/>
</dbReference>
<dbReference type="RefSeq" id="WP_157335817.1">
    <property type="nucleotide sequence ID" value="NZ_RHLK01000006.1"/>
</dbReference>
<keyword evidence="2" id="KW-1185">Reference proteome</keyword>
<sequence length="273" mass="29438">MIKLIVTDLDGTLMNHHRQVAGSDAAKLREAASQGIQLCMASGRMYPDMKQVMEEIALPAYGISQNGAAVYTLESEKLASSSFSPELAELLYDTVRAREFVTFICGSDESIRLPASTKQSAPYENRQMSPVLINADVARQIAAGTLGVCKFSLFGPIGELEALQGELHSKFEGHVEAVVSDRDCLDLMPAGVSKGTGLTLLLKHLGLRPEEAVCIGDSFNDLPMFAVTPHSYVMQHSHDDVKAGASRAAASVAEAVDHVLRLSRQEKQEIHGA</sequence>
<name>A0A7X3FIH5_9BACL</name>
<accession>A0A7X3FIH5</accession>
<dbReference type="InterPro" id="IPR000150">
    <property type="entry name" value="Cof"/>
</dbReference>
<dbReference type="SUPFAM" id="SSF56784">
    <property type="entry name" value="HAD-like"/>
    <property type="match status" value="1"/>
</dbReference>
<dbReference type="Proteomes" id="UP000490800">
    <property type="component" value="Unassembled WGS sequence"/>
</dbReference>
<dbReference type="NCBIfam" id="TIGR00099">
    <property type="entry name" value="Cof-subfamily"/>
    <property type="match status" value="1"/>
</dbReference>
<dbReference type="InterPro" id="IPR006379">
    <property type="entry name" value="HAD-SF_hydro_IIB"/>
</dbReference>
<dbReference type="Gene3D" id="3.30.1240.10">
    <property type="match status" value="1"/>
</dbReference>
<dbReference type="SFLD" id="SFLDS00003">
    <property type="entry name" value="Haloacid_Dehalogenase"/>
    <property type="match status" value="1"/>
</dbReference>
<reference evidence="1 2" key="1">
    <citation type="journal article" date="2019" name="Microorganisms">
        <title>Paenibacillus lutrae sp. nov., A Chitinolytic Species Isolated from A River Otter in Castril Natural Park, Granada, Spain.</title>
        <authorList>
            <person name="Rodriguez M."/>
            <person name="Reina J.C."/>
            <person name="Bejar V."/>
            <person name="Llamas I."/>
        </authorList>
    </citation>
    <scope>NUCLEOTIDE SEQUENCE [LARGE SCALE GENOMIC DNA]</scope>
    <source>
        <strain evidence="1 2">N10</strain>
    </source>
</reference>
<dbReference type="Pfam" id="PF08282">
    <property type="entry name" value="Hydrolase_3"/>
    <property type="match status" value="1"/>
</dbReference>